<name>A0A6J4KFL5_9BACT</name>
<feature type="region of interest" description="Disordered" evidence="1">
    <location>
        <begin position="1"/>
        <end position="65"/>
    </location>
</feature>
<accession>A0A6J4KFL5</accession>
<dbReference type="AlphaFoldDB" id="A0A6J4KFL5"/>
<sequence length="65" mass="6625">MALTPIPLSQTAGRGGASAAAVRGSVASRPRLHQHTLRTLTIPTSRRHSRCAPLPQQFGGGGPGG</sequence>
<dbReference type="EMBL" id="CADCTW010000042">
    <property type="protein sequence ID" value="CAA9304740.1"/>
    <property type="molecule type" value="Genomic_DNA"/>
</dbReference>
<gene>
    <name evidence="2" type="ORF">AVDCRST_MAG68-736</name>
</gene>
<organism evidence="2">
    <name type="scientific">uncultured Gemmatimonadota bacterium</name>
    <dbReference type="NCBI Taxonomy" id="203437"/>
    <lineage>
        <taxon>Bacteria</taxon>
        <taxon>Pseudomonadati</taxon>
        <taxon>Gemmatimonadota</taxon>
        <taxon>environmental samples</taxon>
    </lineage>
</organism>
<protein>
    <submittedName>
        <fullName evidence="2">Uncharacterized protein</fullName>
    </submittedName>
</protein>
<reference evidence="2" key="1">
    <citation type="submission" date="2020-02" db="EMBL/GenBank/DDBJ databases">
        <authorList>
            <person name="Meier V. D."/>
        </authorList>
    </citation>
    <scope>NUCLEOTIDE SEQUENCE</scope>
    <source>
        <strain evidence="2">AVDCRST_MAG68</strain>
    </source>
</reference>
<proteinExistence type="predicted"/>
<evidence type="ECO:0000256" key="1">
    <source>
        <dbReference type="SAM" id="MobiDB-lite"/>
    </source>
</evidence>
<evidence type="ECO:0000313" key="2">
    <source>
        <dbReference type="EMBL" id="CAA9304740.1"/>
    </source>
</evidence>
<feature type="compositionally biased region" description="Low complexity" evidence="1">
    <location>
        <begin position="17"/>
        <end position="29"/>
    </location>
</feature>